<dbReference type="Gene3D" id="3.40.630.30">
    <property type="match status" value="1"/>
</dbReference>
<gene>
    <name evidence="12" type="ORF">DXG03_002193</name>
</gene>
<dbReference type="EMBL" id="JABCKV010000016">
    <property type="protein sequence ID" value="KAG5646816.1"/>
    <property type="molecule type" value="Genomic_DNA"/>
</dbReference>
<dbReference type="Pfam" id="PF00583">
    <property type="entry name" value="Acetyltransf_1"/>
    <property type="match status" value="1"/>
</dbReference>
<evidence type="ECO:0000256" key="5">
    <source>
        <dbReference type="ARBA" id="ARBA00023315"/>
    </source>
</evidence>
<evidence type="ECO:0000256" key="6">
    <source>
        <dbReference type="ARBA" id="ARBA00025774"/>
    </source>
</evidence>
<evidence type="ECO:0000256" key="7">
    <source>
        <dbReference type="ARBA" id="ARBA00026111"/>
    </source>
</evidence>
<evidence type="ECO:0000256" key="2">
    <source>
        <dbReference type="ARBA" id="ARBA00022679"/>
    </source>
</evidence>
<dbReference type="GO" id="GO:0004402">
    <property type="term" value="F:histone acetyltransferase activity"/>
    <property type="evidence" value="ECO:0007669"/>
    <property type="project" value="TreeGrafter"/>
</dbReference>
<dbReference type="GO" id="GO:0007059">
    <property type="term" value="P:chromosome segregation"/>
    <property type="evidence" value="ECO:0007669"/>
    <property type="project" value="UniProtKB-KW"/>
</dbReference>
<dbReference type="PANTHER" id="PTHR14744:SF15">
    <property type="entry name" value="N-ALPHA-ACETYLTRANSFERASE 60"/>
    <property type="match status" value="1"/>
</dbReference>
<evidence type="ECO:0000313" key="12">
    <source>
        <dbReference type="EMBL" id="KAG5646816.1"/>
    </source>
</evidence>
<name>A0A9P7KGG6_9AGAR</name>
<keyword evidence="5" id="KW-0012">Acyltransferase</keyword>
<evidence type="ECO:0000256" key="4">
    <source>
        <dbReference type="ARBA" id="ARBA00022853"/>
    </source>
</evidence>
<comment type="catalytic activity">
    <reaction evidence="10">
        <text>N-terminal L-methionyl-[transmembrane protein] + acetyl-CoA = N-terminal N(alpha)-acetyl-L-methionyl-[transmembrane protein] + CoA + H(+)</text>
        <dbReference type="Rhea" id="RHEA:50604"/>
        <dbReference type="Rhea" id="RHEA-COMP:12745"/>
        <dbReference type="Rhea" id="RHEA-COMP:12746"/>
        <dbReference type="ChEBI" id="CHEBI:15378"/>
        <dbReference type="ChEBI" id="CHEBI:57287"/>
        <dbReference type="ChEBI" id="CHEBI:57288"/>
        <dbReference type="ChEBI" id="CHEBI:64731"/>
        <dbReference type="ChEBI" id="CHEBI:133414"/>
        <dbReference type="EC" id="2.3.1.259"/>
    </reaction>
</comment>
<keyword evidence="13" id="KW-1185">Reference proteome</keyword>
<keyword evidence="2" id="KW-0808">Transferase</keyword>
<comment type="catalytic activity">
    <reaction evidence="9">
        <text>L-lysyl-[protein] + acetyl-CoA = N(6)-acetyl-L-lysyl-[protein] + CoA + H(+)</text>
        <dbReference type="Rhea" id="RHEA:45948"/>
        <dbReference type="Rhea" id="RHEA-COMP:9752"/>
        <dbReference type="Rhea" id="RHEA-COMP:10731"/>
        <dbReference type="ChEBI" id="CHEBI:15378"/>
        <dbReference type="ChEBI" id="CHEBI:29969"/>
        <dbReference type="ChEBI" id="CHEBI:57287"/>
        <dbReference type="ChEBI" id="CHEBI:57288"/>
        <dbReference type="ChEBI" id="CHEBI:61930"/>
        <dbReference type="EC" id="2.3.1.48"/>
    </reaction>
</comment>
<dbReference type="OrthoDB" id="47374at2759"/>
<reference evidence="12" key="2">
    <citation type="submission" date="2021-10" db="EMBL/GenBank/DDBJ databases">
        <title>Phylogenomics reveals ancestral predisposition of the termite-cultivated fungus Termitomyces towards a domesticated lifestyle.</title>
        <authorList>
            <person name="Auxier B."/>
            <person name="Grum-Grzhimaylo A."/>
            <person name="Cardenas M.E."/>
            <person name="Lodge J.D."/>
            <person name="Laessoe T."/>
            <person name="Pedersen O."/>
            <person name="Smith M.E."/>
            <person name="Kuyper T.W."/>
            <person name="Franco-Molano E.A."/>
            <person name="Baroni T.J."/>
            <person name="Aanen D.K."/>
        </authorList>
    </citation>
    <scope>NUCLEOTIDE SEQUENCE</scope>
    <source>
        <strain evidence="12">AP01</strain>
        <tissue evidence="12">Mycelium</tissue>
    </source>
</reference>
<dbReference type="InterPro" id="IPR000182">
    <property type="entry name" value="GNAT_dom"/>
</dbReference>
<evidence type="ECO:0000256" key="1">
    <source>
        <dbReference type="ARBA" id="ARBA00013184"/>
    </source>
</evidence>
<comment type="similarity">
    <text evidence="6">Belongs to the acetyltransferase family. NAA60 subfamily.</text>
</comment>
<sequence length="202" mass="22298">MSGAQDLIIRQLTSADIANVRALHHAHRSNASQDTLLPIKYPTSFFLQLTLLRERVCLVAYHPQDPTTPVAFVSAALQQNPRVHGLPKSYSLTDGEDDFSDPVVSKDAPHIEILTLGVLPAYQQRGVARVLVRRVYDYFSENTNAPRDDTVVHTNVATSNTSALSFYERMGLKVASGVIRNLYRAVPHGSKDGYLLVGRISS</sequence>
<protein>
    <recommendedName>
        <fullName evidence="8">N-alpha-acetyltransferase 60</fullName>
        <ecNumber evidence="7">2.3.1.259</ecNumber>
        <ecNumber evidence="1">2.3.1.48</ecNumber>
    </recommendedName>
</protein>
<dbReference type="EC" id="2.3.1.259" evidence="7"/>
<accession>A0A9P7KGG6</accession>
<dbReference type="SUPFAM" id="SSF55729">
    <property type="entry name" value="Acyl-CoA N-acyltransferases (Nat)"/>
    <property type="match status" value="1"/>
</dbReference>
<keyword evidence="4" id="KW-0156">Chromatin regulator</keyword>
<evidence type="ECO:0000256" key="8">
    <source>
        <dbReference type="ARBA" id="ARBA00026144"/>
    </source>
</evidence>
<proteinExistence type="inferred from homology"/>
<dbReference type="PROSITE" id="PS51186">
    <property type="entry name" value="GNAT"/>
    <property type="match status" value="1"/>
</dbReference>
<evidence type="ECO:0000256" key="10">
    <source>
        <dbReference type="ARBA" id="ARBA00048848"/>
    </source>
</evidence>
<feature type="domain" description="N-acetyltransferase" evidence="11">
    <location>
        <begin position="7"/>
        <end position="193"/>
    </location>
</feature>
<reference evidence="12" key="1">
    <citation type="submission" date="2020-07" db="EMBL/GenBank/DDBJ databases">
        <authorList>
            <person name="Nieuwenhuis M."/>
            <person name="Van De Peppel L.J.J."/>
        </authorList>
    </citation>
    <scope>NUCLEOTIDE SEQUENCE</scope>
    <source>
        <strain evidence="12">AP01</strain>
        <tissue evidence="12">Mycelium</tissue>
    </source>
</reference>
<dbReference type="EC" id="2.3.1.48" evidence="1"/>
<evidence type="ECO:0000256" key="9">
    <source>
        <dbReference type="ARBA" id="ARBA00048017"/>
    </source>
</evidence>
<evidence type="ECO:0000256" key="3">
    <source>
        <dbReference type="ARBA" id="ARBA00022829"/>
    </source>
</evidence>
<dbReference type="InterPro" id="IPR045141">
    <property type="entry name" value="NAA60-like"/>
</dbReference>
<dbReference type="CDD" id="cd04301">
    <property type="entry name" value="NAT_SF"/>
    <property type="match status" value="1"/>
</dbReference>
<dbReference type="InterPro" id="IPR016181">
    <property type="entry name" value="Acyl_CoA_acyltransferase"/>
</dbReference>
<dbReference type="PANTHER" id="PTHR14744">
    <property type="entry name" value="N-ALPHA-ACETYLTRANSFERASE 60"/>
    <property type="match status" value="1"/>
</dbReference>
<dbReference type="Proteomes" id="UP000775547">
    <property type="component" value="Unassembled WGS sequence"/>
</dbReference>
<keyword evidence="3" id="KW-0159">Chromosome partition</keyword>
<organism evidence="12 13">
    <name type="scientific">Asterophora parasitica</name>
    <dbReference type="NCBI Taxonomy" id="117018"/>
    <lineage>
        <taxon>Eukaryota</taxon>
        <taxon>Fungi</taxon>
        <taxon>Dikarya</taxon>
        <taxon>Basidiomycota</taxon>
        <taxon>Agaricomycotina</taxon>
        <taxon>Agaricomycetes</taxon>
        <taxon>Agaricomycetidae</taxon>
        <taxon>Agaricales</taxon>
        <taxon>Tricholomatineae</taxon>
        <taxon>Lyophyllaceae</taxon>
        <taxon>Asterophora</taxon>
    </lineage>
</organism>
<dbReference type="GO" id="GO:0000139">
    <property type="term" value="C:Golgi membrane"/>
    <property type="evidence" value="ECO:0007669"/>
    <property type="project" value="TreeGrafter"/>
</dbReference>
<dbReference type="AlphaFoldDB" id="A0A9P7KGG6"/>
<dbReference type="GO" id="GO:0120518">
    <property type="term" value="F:protein N-terminal-methionine acetyltransferase activity"/>
    <property type="evidence" value="ECO:0007669"/>
    <property type="project" value="UniProtKB-EC"/>
</dbReference>
<evidence type="ECO:0000259" key="11">
    <source>
        <dbReference type="PROSITE" id="PS51186"/>
    </source>
</evidence>
<evidence type="ECO:0000313" key="13">
    <source>
        <dbReference type="Proteomes" id="UP000775547"/>
    </source>
</evidence>
<comment type="caution">
    <text evidence="12">The sequence shown here is derived from an EMBL/GenBank/DDBJ whole genome shotgun (WGS) entry which is preliminary data.</text>
</comment>